<dbReference type="Proteomes" id="UP000187203">
    <property type="component" value="Unassembled WGS sequence"/>
</dbReference>
<protein>
    <submittedName>
        <fullName evidence="1">ATP binding protein</fullName>
    </submittedName>
</protein>
<evidence type="ECO:0000313" key="2">
    <source>
        <dbReference type="Proteomes" id="UP000187203"/>
    </source>
</evidence>
<dbReference type="OrthoDB" id="1748428at2759"/>
<gene>
    <name evidence="1" type="ORF">COLO4_22337</name>
</gene>
<keyword evidence="2" id="KW-1185">Reference proteome</keyword>
<dbReference type="EMBL" id="AWUE01017921">
    <property type="protein sequence ID" value="OMO83902.1"/>
    <property type="molecule type" value="Genomic_DNA"/>
</dbReference>
<dbReference type="STRING" id="93759.A0A1R3IMV2"/>
<name>A0A1R3IMV2_9ROSI</name>
<sequence length="255" mass="28026">MFYLIFQHFAAVHVEVLIPIPKKGEDTLRKQQVTGGKLREIQEEAKSFAVGNKVLAALLVHTPTGDEAFRGTTGLLELLSTAIMDGWMARLGAALPPNTNGLGQLLSEYVKRVRVIESSVLSIDVGIYLYQQLRVAKSVGIVAHNKEGYMDIYLRNSSSISLQSSVRFPSFFLIQLSSLLNWRTIGLWSDAEMGRFVRTACSKVWNHCAFANAHPTSPTCISPAPLYLTMCNGGPYLPLLLGCIHSNTLSNSLSL</sequence>
<organism evidence="1 2">
    <name type="scientific">Corchorus olitorius</name>
    <dbReference type="NCBI Taxonomy" id="93759"/>
    <lineage>
        <taxon>Eukaryota</taxon>
        <taxon>Viridiplantae</taxon>
        <taxon>Streptophyta</taxon>
        <taxon>Embryophyta</taxon>
        <taxon>Tracheophyta</taxon>
        <taxon>Spermatophyta</taxon>
        <taxon>Magnoliopsida</taxon>
        <taxon>eudicotyledons</taxon>
        <taxon>Gunneridae</taxon>
        <taxon>Pentapetalae</taxon>
        <taxon>rosids</taxon>
        <taxon>malvids</taxon>
        <taxon>Malvales</taxon>
        <taxon>Malvaceae</taxon>
        <taxon>Grewioideae</taxon>
        <taxon>Apeibeae</taxon>
        <taxon>Corchorus</taxon>
    </lineage>
</organism>
<comment type="caution">
    <text evidence="1">The sequence shown here is derived from an EMBL/GenBank/DDBJ whole genome shotgun (WGS) entry which is preliminary data.</text>
</comment>
<accession>A0A1R3IMV2</accession>
<evidence type="ECO:0000313" key="1">
    <source>
        <dbReference type="EMBL" id="OMO83902.1"/>
    </source>
</evidence>
<reference evidence="2" key="1">
    <citation type="submission" date="2013-09" db="EMBL/GenBank/DDBJ databases">
        <title>Corchorus olitorius genome sequencing.</title>
        <authorList>
            <person name="Alam M."/>
            <person name="Haque M.S."/>
            <person name="Islam M.S."/>
            <person name="Emdad E.M."/>
            <person name="Islam M.M."/>
            <person name="Ahmed B."/>
            <person name="Halim A."/>
            <person name="Hossen Q.M.M."/>
            <person name="Hossain M.Z."/>
            <person name="Ahmed R."/>
            <person name="Khan M.M."/>
            <person name="Islam R."/>
            <person name="Rashid M.M."/>
            <person name="Khan S.A."/>
            <person name="Rahman M.S."/>
            <person name="Alam M."/>
            <person name="Yahiya A.S."/>
            <person name="Khan M.S."/>
            <person name="Azam M.S."/>
            <person name="Haque T."/>
            <person name="Lashkar M.Z.H."/>
            <person name="Akhand A.I."/>
            <person name="Morshed G."/>
            <person name="Roy S."/>
            <person name="Uddin K.S."/>
            <person name="Rabeya T."/>
            <person name="Hossain A.S."/>
            <person name="Chowdhury A."/>
            <person name="Snigdha A.R."/>
            <person name="Mortoza M.S."/>
            <person name="Matin S.A."/>
            <person name="Hoque S.M.E."/>
            <person name="Islam M.K."/>
            <person name="Roy D.K."/>
            <person name="Haider R."/>
            <person name="Moosa M.M."/>
            <person name="Elias S.M."/>
            <person name="Hasan A.M."/>
            <person name="Jahan S."/>
            <person name="Shafiuddin M."/>
            <person name="Mahmood N."/>
            <person name="Shommy N.S."/>
        </authorList>
    </citation>
    <scope>NUCLEOTIDE SEQUENCE [LARGE SCALE GENOMIC DNA]</scope>
    <source>
        <strain evidence="2">cv. O-4</strain>
    </source>
</reference>
<dbReference type="AlphaFoldDB" id="A0A1R3IMV2"/>
<proteinExistence type="predicted"/>